<evidence type="ECO:0000256" key="3">
    <source>
        <dbReference type="ARBA" id="ARBA00023049"/>
    </source>
</evidence>
<dbReference type="PANTHER" id="PTHR11851:SF49">
    <property type="entry name" value="MITOCHONDRIAL-PROCESSING PEPTIDASE SUBUNIT ALPHA"/>
    <property type="match status" value="1"/>
</dbReference>
<dbReference type="InterPro" id="IPR001431">
    <property type="entry name" value="Pept_M16_Zn_BS"/>
</dbReference>
<dbReference type="GO" id="GO:0004222">
    <property type="term" value="F:metalloendopeptidase activity"/>
    <property type="evidence" value="ECO:0007669"/>
    <property type="project" value="InterPro"/>
</dbReference>
<proteinExistence type="inferred from homology"/>
<comment type="similarity">
    <text evidence="2 4">Belongs to the peptidase M16 family.</text>
</comment>
<accession>A0A1G8EEV5</accession>
<dbReference type="GO" id="GO:0006508">
    <property type="term" value="P:proteolysis"/>
    <property type="evidence" value="ECO:0007669"/>
    <property type="project" value="UniProtKB-KW"/>
</dbReference>
<keyword evidence="5" id="KW-0732">Signal</keyword>
<dbReference type="OrthoDB" id="9811314at2"/>
<dbReference type="AlphaFoldDB" id="A0A1G8EEV5"/>
<comment type="cofactor">
    <cofactor evidence="1">
        <name>Zn(2+)</name>
        <dbReference type="ChEBI" id="CHEBI:29105"/>
    </cofactor>
</comment>
<dbReference type="Pfam" id="PF05193">
    <property type="entry name" value="Peptidase_M16_C"/>
    <property type="match status" value="1"/>
</dbReference>
<keyword evidence="3" id="KW-0378">Hydrolase</keyword>
<dbReference type="InterPro" id="IPR007863">
    <property type="entry name" value="Peptidase_M16_C"/>
</dbReference>
<dbReference type="Proteomes" id="UP000217076">
    <property type="component" value="Unassembled WGS sequence"/>
</dbReference>
<dbReference type="RefSeq" id="WP_092620926.1">
    <property type="nucleotide sequence ID" value="NZ_FNCV01000010.1"/>
</dbReference>
<dbReference type="Gene3D" id="3.30.830.10">
    <property type="entry name" value="Metalloenzyme, LuxS/M16 peptidase-like"/>
    <property type="match status" value="2"/>
</dbReference>
<feature type="domain" description="Peptidase M16 N-terminal" evidence="6">
    <location>
        <begin position="46"/>
        <end position="187"/>
    </location>
</feature>
<evidence type="ECO:0000313" key="8">
    <source>
        <dbReference type="EMBL" id="SDH68405.1"/>
    </source>
</evidence>
<evidence type="ECO:0000313" key="9">
    <source>
        <dbReference type="Proteomes" id="UP000217076"/>
    </source>
</evidence>
<name>A0A1G8EEV5_9PROT</name>
<feature type="domain" description="Peptidase M16 C-terminal" evidence="7">
    <location>
        <begin position="196"/>
        <end position="377"/>
    </location>
</feature>
<protein>
    <submittedName>
        <fullName evidence="8">Zinc protease</fullName>
    </submittedName>
</protein>
<organism evidence="8 9">
    <name type="scientific">Roseospirillum parvum</name>
    <dbReference type="NCBI Taxonomy" id="83401"/>
    <lineage>
        <taxon>Bacteria</taxon>
        <taxon>Pseudomonadati</taxon>
        <taxon>Pseudomonadota</taxon>
        <taxon>Alphaproteobacteria</taxon>
        <taxon>Rhodospirillales</taxon>
        <taxon>Rhodospirillaceae</taxon>
        <taxon>Roseospirillum</taxon>
    </lineage>
</organism>
<sequence length="457" mass="49189">MSPLARRLTLLALVILPLALPSPARAEVFGAETATLKNGLQVVVVPNHRGPVIHHMVWYKVGAADEPPGKSGLAHLLEHLMFKGTEKVPAGEFSKIVARNGGRDNAFTGSDYTAYHQTIARDRLPLVMELEADRLANLRLAEEDFQTERQVVLEERLSRVENEPAALLAERLDLALWVTHPYRNPVIGWEDEIKALTRTDALAFHAAHYAPNNAILVVAGDVTLDEVLPLAEKFFGPIPAAEVAERTRPERLPPPARATIEMAHPRVAQASFRRLYPAPAASDPTGDTPALEVLGEILGGGGSSRLYRRLVVDDAVATTAGLWVDPHGRDYATVGLYGRPRPPHTLNDLEAAMDAEISRLLADGVSAEEVAGAIDKLTARVAYARDDLATGAEVLGRALATGSTVAEVEAWPERIAEVTPQRVMAVARAVLGGERAVTGLLRPAASAPETSAPEARQ</sequence>
<keyword evidence="3" id="KW-0482">Metalloprotease</keyword>
<dbReference type="STRING" id="83401.SAMN05421742_11017"/>
<dbReference type="SUPFAM" id="SSF63411">
    <property type="entry name" value="LuxS/MPP-like metallohydrolase"/>
    <property type="match status" value="2"/>
</dbReference>
<dbReference type="PROSITE" id="PS00143">
    <property type="entry name" value="INSULINASE"/>
    <property type="match status" value="1"/>
</dbReference>
<evidence type="ECO:0000256" key="4">
    <source>
        <dbReference type="RuleBase" id="RU004447"/>
    </source>
</evidence>
<evidence type="ECO:0000259" key="6">
    <source>
        <dbReference type="Pfam" id="PF00675"/>
    </source>
</evidence>
<keyword evidence="8" id="KW-0645">Protease</keyword>
<dbReference type="InterPro" id="IPR050361">
    <property type="entry name" value="MPP/UQCRC_Complex"/>
</dbReference>
<gene>
    <name evidence="8" type="ORF">SAMN05421742_11017</name>
</gene>
<evidence type="ECO:0000259" key="7">
    <source>
        <dbReference type="Pfam" id="PF05193"/>
    </source>
</evidence>
<dbReference type="PANTHER" id="PTHR11851">
    <property type="entry name" value="METALLOPROTEASE"/>
    <property type="match status" value="1"/>
</dbReference>
<reference evidence="9" key="1">
    <citation type="submission" date="2016-10" db="EMBL/GenBank/DDBJ databases">
        <authorList>
            <person name="Varghese N."/>
            <person name="Submissions S."/>
        </authorList>
    </citation>
    <scope>NUCLEOTIDE SEQUENCE [LARGE SCALE GENOMIC DNA]</scope>
    <source>
        <strain evidence="9">930I</strain>
    </source>
</reference>
<evidence type="ECO:0000256" key="2">
    <source>
        <dbReference type="ARBA" id="ARBA00007261"/>
    </source>
</evidence>
<evidence type="ECO:0000256" key="5">
    <source>
        <dbReference type="SAM" id="SignalP"/>
    </source>
</evidence>
<dbReference type="InterPro" id="IPR011249">
    <property type="entry name" value="Metalloenz_LuxS/M16"/>
</dbReference>
<dbReference type="EMBL" id="FNCV01000010">
    <property type="protein sequence ID" value="SDH68405.1"/>
    <property type="molecule type" value="Genomic_DNA"/>
</dbReference>
<dbReference type="GO" id="GO:0046872">
    <property type="term" value="F:metal ion binding"/>
    <property type="evidence" value="ECO:0007669"/>
    <property type="project" value="InterPro"/>
</dbReference>
<keyword evidence="9" id="KW-1185">Reference proteome</keyword>
<feature type="signal peptide" evidence="5">
    <location>
        <begin position="1"/>
        <end position="26"/>
    </location>
</feature>
<dbReference type="InterPro" id="IPR011765">
    <property type="entry name" value="Pept_M16_N"/>
</dbReference>
<dbReference type="Pfam" id="PF00675">
    <property type="entry name" value="Peptidase_M16"/>
    <property type="match status" value="1"/>
</dbReference>
<feature type="chain" id="PRO_5011620794" evidence="5">
    <location>
        <begin position="27"/>
        <end position="457"/>
    </location>
</feature>
<evidence type="ECO:0000256" key="1">
    <source>
        <dbReference type="ARBA" id="ARBA00001947"/>
    </source>
</evidence>